<feature type="DNA-binding region" description="H-T-H motif" evidence="4">
    <location>
        <begin position="27"/>
        <end position="46"/>
    </location>
</feature>
<comment type="caution">
    <text evidence="6">The sequence shown here is derived from an EMBL/GenBank/DDBJ whole genome shotgun (WGS) entry which is preliminary data.</text>
</comment>
<protein>
    <submittedName>
        <fullName evidence="6">TetR family transcriptional regulator</fullName>
    </submittedName>
</protein>
<evidence type="ECO:0000256" key="2">
    <source>
        <dbReference type="ARBA" id="ARBA00023125"/>
    </source>
</evidence>
<dbReference type="PROSITE" id="PS50977">
    <property type="entry name" value="HTH_TETR_2"/>
    <property type="match status" value="1"/>
</dbReference>
<dbReference type="PANTHER" id="PTHR47506:SF1">
    <property type="entry name" value="HTH-TYPE TRANSCRIPTIONAL REGULATOR YJDC"/>
    <property type="match status" value="1"/>
</dbReference>
<accession>A0A4R1NPK2</accession>
<keyword evidence="1" id="KW-0805">Transcription regulation</keyword>
<dbReference type="NCBIfam" id="NF047866">
    <property type="entry name" value="TF_DicD_YjdC"/>
    <property type="match status" value="1"/>
</dbReference>
<evidence type="ECO:0000256" key="1">
    <source>
        <dbReference type="ARBA" id="ARBA00023015"/>
    </source>
</evidence>
<keyword evidence="3" id="KW-0804">Transcription</keyword>
<dbReference type="InterPro" id="IPR009057">
    <property type="entry name" value="Homeodomain-like_sf"/>
</dbReference>
<reference evidence="6 7" key="1">
    <citation type="submission" date="2019-02" db="EMBL/GenBank/DDBJ databases">
        <title>Investigation of anaerobic lignin degradation for improved lignocellulosic biofuels.</title>
        <authorList>
            <person name="Deangelis K."/>
        </authorList>
    </citation>
    <scope>NUCLEOTIDE SEQUENCE [LARGE SCALE GENOMIC DNA]</scope>
    <source>
        <strain evidence="6 7">159R</strain>
    </source>
</reference>
<keyword evidence="7" id="KW-1185">Reference proteome</keyword>
<dbReference type="InterPro" id="IPR001647">
    <property type="entry name" value="HTH_TetR"/>
</dbReference>
<dbReference type="PANTHER" id="PTHR47506">
    <property type="entry name" value="TRANSCRIPTIONAL REGULATORY PROTEIN"/>
    <property type="match status" value="1"/>
</dbReference>
<evidence type="ECO:0000256" key="3">
    <source>
        <dbReference type="ARBA" id="ARBA00023163"/>
    </source>
</evidence>
<dbReference type="Proteomes" id="UP000294555">
    <property type="component" value="Unassembled WGS sequence"/>
</dbReference>
<evidence type="ECO:0000256" key="4">
    <source>
        <dbReference type="PROSITE-ProRule" id="PRU00335"/>
    </source>
</evidence>
<dbReference type="SUPFAM" id="SSF46689">
    <property type="entry name" value="Homeodomain-like"/>
    <property type="match status" value="1"/>
</dbReference>
<feature type="domain" description="HTH tetR-type" evidence="5">
    <location>
        <begin position="4"/>
        <end position="64"/>
    </location>
</feature>
<sequence>MEASMQREHVLNRALNLLEQKGFTRVTLEMLADELSIPVAQLQQFWPEREALHYDCLRYHADQIDSWRSKVLLDNTLDPQQKLLARYRILDEQVRQQRYPGCLFVAACTFYPSADHPIHQLAEQQKQASFTYTHALLTQMEADDATMVAHQMELILEGCLSKLLVKHQLQDVAIARRLAEDILRLALCRKNGALA</sequence>
<evidence type="ECO:0000259" key="5">
    <source>
        <dbReference type="PROSITE" id="PS50977"/>
    </source>
</evidence>
<dbReference type="Gene3D" id="1.10.357.10">
    <property type="entry name" value="Tetracycline Repressor, domain 2"/>
    <property type="match status" value="1"/>
</dbReference>
<dbReference type="NCBIfam" id="NF008647">
    <property type="entry name" value="PRK11640.1"/>
    <property type="match status" value="1"/>
</dbReference>
<name>A0A4R1NPK2_9GAMM</name>
<dbReference type="EMBL" id="SJOI01000001">
    <property type="protein sequence ID" value="TCL06300.1"/>
    <property type="molecule type" value="Genomic_DNA"/>
</dbReference>
<gene>
    <name evidence="6" type="ORF">EZJ58_4548</name>
</gene>
<dbReference type="AlphaFoldDB" id="A0A4R1NPK2"/>
<proteinExistence type="predicted"/>
<keyword evidence="2 4" id="KW-0238">DNA-binding</keyword>
<evidence type="ECO:0000313" key="6">
    <source>
        <dbReference type="EMBL" id="TCL06300.1"/>
    </source>
</evidence>
<organism evidence="6 7">
    <name type="scientific">Sodalis ligni</name>
    <dbReference type="NCBI Taxonomy" id="2697027"/>
    <lineage>
        <taxon>Bacteria</taxon>
        <taxon>Pseudomonadati</taxon>
        <taxon>Pseudomonadota</taxon>
        <taxon>Gammaproteobacteria</taxon>
        <taxon>Enterobacterales</taxon>
        <taxon>Bruguierivoracaceae</taxon>
        <taxon>Sodalis</taxon>
    </lineage>
</organism>
<evidence type="ECO:0000313" key="7">
    <source>
        <dbReference type="Proteomes" id="UP000294555"/>
    </source>
</evidence>
<dbReference type="GO" id="GO:0003677">
    <property type="term" value="F:DNA binding"/>
    <property type="evidence" value="ECO:0007669"/>
    <property type="project" value="UniProtKB-UniRule"/>
</dbReference>